<dbReference type="EMBL" id="JBBUTG010000031">
    <property type="protein sequence ID" value="MEK8034580.1"/>
    <property type="molecule type" value="Genomic_DNA"/>
</dbReference>
<name>A0ABU9C167_9BURK</name>
<evidence type="ECO:0000313" key="1">
    <source>
        <dbReference type="EMBL" id="MEK8034580.1"/>
    </source>
</evidence>
<organism evidence="1 2">
    <name type="scientific">Ideonella lacteola</name>
    <dbReference type="NCBI Taxonomy" id="2984193"/>
    <lineage>
        <taxon>Bacteria</taxon>
        <taxon>Pseudomonadati</taxon>
        <taxon>Pseudomonadota</taxon>
        <taxon>Betaproteobacteria</taxon>
        <taxon>Burkholderiales</taxon>
        <taxon>Sphaerotilaceae</taxon>
        <taxon>Ideonella</taxon>
    </lineage>
</organism>
<accession>A0ABU9C167</accession>
<reference evidence="1 2" key="1">
    <citation type="submission" date="2024-04" db="EMBL/GenBank/DDBJ databases">
        <title>Novel species of the genus Ideonella isolated from streams.</title>
        <authorList>
            <person name="Lu H."/>
        </authorList>
    </citation>
    <scope>NUCLEOTIDE SEQUENCE [LARGE SCALE GENOMIC DNA]</scope>
    <source>
        <strain evidence="1 2">DXS29W</strain>
    </source>
</reference>
<keyword evidence="2" id="KW-1185">Reference proteome</keyword>
<comment type="caution">
    <text evidence="1">The sequence shown here is derived from an EMBL/GenBank/DDBJ whole genome shotgun (WGS) entry which is preliminary data.</text>
</comment>
<gene>
    <name evidence="1" type="ORF">AACH06_27510</name>
</gene>
<protein>
    <submittedName>
        <fullName evidence="1">Uncharacterized protein</fullName>
    </submittedName>
</protein>
<dbReference type="Proteomes" id="UP001371218">
    <property type="component" value="Unassembled WGS sequence"/>
</dbReference>
<sequence length="166" mass="18323">MSARTHHFRMKYLMAQLALQGPQRFLDKFRPGGDERFFTDLWTAVGRELDPAERLPNEGASVWHRPADAQRGELVVLTLPAPAAVSEAYFIGVLFQATRCRVFCLEHSEHPMTKSASTVLSELAANGRSNWGEAVATDREAFAALIDALVSDPDAAPLTFTPIRLA</sequence>
<evidence type="ECO:0000313" key="2">
    <source>
        <dbReference type="Proteomes" id="UP001371218"/>
    </source>
</evidence>
<dbReference type="RefSeq" id="WP_341429009.1">
    <property type="nucleotide sequence ID" value="NZ_JBBUTG010000031.1"/>
</dbReference>
<proteinExistence type="predicted"/>